<dbReference type="InterPro" id="IPR017941">
    <property type="entry name" value="Rieske_2Fe-2S"/>
</dbReference>
<dbReference type="PANTHER" id="PTHR21496:SF0">
    <property type="entry name" value="RIESKE DOMAIN-CONTAINING PROTEIN"/>
    <property type="match status" value="1"/>
</dbReference>
<keyword evidence="2" id="KW-0479">Metal-binding</keyword>
<evidence type="ECO:0000313" key="8">
    <source>
        <dbReference type="Proteomes" id="UP000813444"/>
    </source>
</evidence>
<keyword evidence="8" id="KW-1185">Reference proteome</keyword>
<comment type="caution">
    <text evidence="7">The sequence shown here is derived from an EMBL/GenBank/DDBJ whole genome shotgun (WGS) entry which is preliminary data.</text>
</comment>
<dbReference type="Pfam" id="PF00355">
    <property type="entry name" value="Rieske"/>
    <property type="match status" value="1"/>
</dbReference>
<feature type="domain" description="Rieske" evidence="6">
    <location>
        <begin position="56"/>
        <end position="156"/>
    </location>
</feature>
<keyword evidence="4" id="KW-0411">Iron-sulfur</keyword>
<organism evidence="7 8">
    <name type="scientific">Stachybotrys elegans</name>
    <dbReference type="NCBI Taxonomy" id="80388"/>
    <lineage>
        <taxon>Eukaryota</taxon>
        <taxon>Fungi</taxon>
        <taxon>Dikarya</taxon>
        <taxon>Ascomycota</taxon>
        <taxon>Pezizomycotina</taxon>
        <taxon>Sordariomycetes</taxon>
        <taxon>Hypocreomycetidae</taxon>
        <taxon>Hypocreales</taxon>
        <taxon>Stachybotryaceae</taxon>
        <taxon>Stachybotrys</taxon>
    </lineage>
</organism>
<dbReference type="PROSITE" id="PS51296">
    <property type="entry name" value="RIESKE"/>
    <property type="match status" value="1"/>
</dbReference>
<gene>
    <name evidence="7" type="ORF">B0I35DRAFT_410591</name>
</gene>
<dbReference type="OrthoDB" id="426882at2759"/>
<evidence type="ECO:0000256" key="4">
    <source>
        <dbReference type="ARBA" id="ARBA00023014"/>
    </source>
</evidence>
<evidence type="ECO:0000256" key="5">
    <source>
        <dbReference type="ARBA" id="ARBA00034078"/>
    </source>
</evidence>
<evidence type="ECO:0000313" key="7">
    <source>
        <dbReference type="EMBL" id="KAH7313616.1"/>
    </source>
</evidence>
<reference evidence="7" key="1">
    <citation type="journal article" date="2021" name="Nat. Commun.">
        <title>Genetic determinants of endophytism in the Arabidopsis root mycobiome.</title>
        <authorList>
            <person name="Mesny F."/>
            <person name="Miyauchi S."/>
            <person name="Thiergart T."/>
            <person name="Pickel B."/>
            <person name="Atanasova L."/>
            <person name="Karlsson M."/>
            <person name="Huettel B."/>
            <person name="Barry K.W."/>
            <person name="Haridas S."/>
            <person name="Chen C."/>
            <person name="Bauer D."/>
            <person name="Andreopoulos W."/>
            <person name="Pangilinan J."/>
            <person name="LaButti K."/>
            <person name="Riley R."/>
            <person name="Lipzen A."/>
            <person name="Clum A."/>
            <person name="Drula E."/>
            <person name="Henrissat B."/>
            <person name="Kohler A."/>
            <person name="Grigoriev I.V."/>
            <person name="Martin F.M."/>
            <person name="Hacquard S."/>
        </authorList>
    </citation>
    <scope>NUCLEOTIDE SEQUENCE</scope>
    <source>
        <strain evidence="7">MPI-CAGE-CH-0235</strain>
    </source>
</reference>
<dbReference type="AlphaFoldDB" id="A0A8K0SM34"/>
<evidence type="ECO:0000259" key="6">
    <source>
        <dbReference type="PROSITE" id="PS51296"/>
    </source>
</evidence>
<dbReference type="Gene3D" id="2.102.10.10">
    <property type="entry name" value="Rieske [2Fe-2S] iron-sulphur domain"/>
    <property type="match status" value="1"/>
</dbReference>
<dbReference type="PANTHER" id="PTHR21496">
    <property type="entry name" value="FERREDOXIN-RELATED"/>
    <property type="match status" value="1"/>
</dbReference>
<dbReference type="Proteomes" id="UP000813444">
    <property type="component" value="Unassembled WGS sequence"/>
</dbReference>
<dbReference type="EMBL" id="JAGPNK010000009">
    <property type="protein sequence ID" value="KAH7313616.1"/>
    <property type="molecule type" value="Genomic_DNA"/>
</dbReference>
<keyword evidence="1" id="KW-0001">2Fe-2S</keyword>
<evidence type="ECO:0000256" key="3">
    <source>
        <dbReference type="ARBA" id="ARBA00023004"/>
    </source>
</evidence>
<dbReference type="CDD" id="cd03467">
    <property type="entry name" value="Rieske"/>
    <property type="match status" value="1"/>
</dbReference>
<dbReference type="InterPro" id="IPR036922">
    <property type="entry name" value="Rieske_2Fe-2S_sf"/>
</dbReference>
<sequence>MEPHLTPAQTTSWHFVGSASTFPNITAEDGKKLSEQYPCSGSAQVGCRVFNIPQTGSEAYEADLEDDVLPKELKDQVLIFQYKGKFHAVDHKCPHSSYPLSQGTPFDIEDFGVVLSAGIMCPKHDWSFDIFTGMADRNAYRLKIWDVEVREPPEVGKDKEVWVRRKPRMG</sequence>
<dbReference type="GO" id="GO:0046872">
    <property type="term" value="F:metal ion binding"/>
    <property type="evidence" value="ECO:0007669"/>
    <property type="project" value="UniProtKB-KW"/>
</dbReference>
<evidence type="ECO:0000256" key="1">
    <source>
        <dbReference type="ARBA" id="ARBA00022714"/>
    </source>
</evidence>
<comment type="cofactor">
    <cofactor evidence="5">
        <name>[2Fe-2S] cluster</name>
        <dbReference type="ChEBI" id="CHEBI:190135"/>
    </cofactor>
</comment>
<keyword evidence="3" id="KW-0408">Iron</keyword>
<name>A0A8K0SM34_9HYPO</name>
<dbReference type="SUPFAM" id="SSF50022">
    <property type="entry name" value="ISP domain"/>
    <property type="match status" value="1"/>
</dbReference>
<dbReference type="GO" id="GO:0051537">
    <property type="term" value="F:2 iron, 2 sulfur cluster binding"/>
    <property type="evidence" value="ECO:0007669"/>
    <property type="project" value="UniProtKB-KW"/>
</dbReference>
<evidence type="ECO:0000256" key="2">
    <source>
        <dbReference type="ARBA" id="ARBA00022723"/>
    </source>
</evidence>
<protein>
    <recommendedName>
        <fullName evidence="6">Rieske domain-containing protein</fullName>
    </recommendedName>
</protein>
<accession>A0A8K0SM34</accession>
<proteinExistence type="predicted"/>